<accession>A0A2W1BX73</accession>
<feature type="domain" description="TTI1 C-terminal TPR" evidence="3">
    <location>
        <begin position="1024"/>
        <end position="1147"/>
    </location>
</feature>
<dbReference type="InterPro" id="IPR057567">
    <property type="entry name" value="TPR_TTI1_C"/>
</dbReference>
<proteinExistence type="predicted"/>
<gene>
    <name evidence="4" type="primary">HaOG217011</name>
    <name evidence="4" type="ORF">B5X24_HaOG217011</name>
</gene>
<evidence type="ECO:0000259" key="2">
    <source>
        <dbReference type="Pfam" id="PF24173"/>
    </source>
</evidence>
<dbReference type="Proteomes" id="UP000249218">
    <property type="component" value="Unassembled WGS sequence"/>
</dbReference>
<dbReference type="PANTHER" id="PTHR18460">
    <property type="entry name" value="TEL2 INTERACTING PROTEIN 1 TTI1 FAMILY MEMBER"/>
    <property type="match status" value="1"/>
</dbReference>
<dbReference type="Pfam" id="PF24176">
    <property type="entry name" value="TPR_TTI1_2nd"/>
    <property type="match status" value="1"/>
</dbReference>
<protein>
    <recommendedName>
        <fullName evidence="6">TELO2-interacting protein 1 homolog</fullName>
    </recommendedName>
</protein>
<dbReference type="EMBL" id="KZ149893">
    <property type="protein sequence ID" value="PZC78921.1"/>
    <property type="molecule type" value="Genomic_DNA"/>
</dbReference>
<organism evidence="4 5">
    <name type="scientific">Helicoverpa armigera</name>
    <name type="common">Cotton bollworm</name>
    <name type="synonym">Heliothis armigera</name>
    <dbReference type="NCBI Taxonomy" id="29058"/>
    <lineage>
        <taxon>Eukaryota</taxon>
        <taxon>Metazoa</taxon>
        <taxon>Ecdysozoa</taxon>
        <taxon>Arthropoda</taxon>
        <taxon>Hexapoda</taxon>
        <taxon>Insecta</taxon>
        <taxon>Pterygota</taxon>
        <taxon>Neoptera</taxon>
        <taxon>Endopterygota</taxon>
        <taxon>Lepidoptera</taxon>
        <taxon>Glossata</taxon>
        <taxon>Ditrysia</taxon>
        <taxon>Noctuoidea</taxon>
        <taxon>Noctuidae</taxon>
        <taxon>Heliothinae</taxon>
        <taxon>Helicoverpa</taxon>
    </lineage>
</organism>
<feature type="region of interest" description="Disordered" evidence="1">
    <location>
        <begin position="998"/>
        <end position="1025"/>
    </location>
</feature>
<evidence type="ECO:0000256" key="1">
    <source>
        <dbReference type="SAM" id="MobiDB-lite"/>
    </source>
</evidence>
<feature type="domain" description="TTI1 C-terminal TPR" evidence="3">
    <location>
        <begin position="849"/>
        <end position="1002"/>
    </location>
</feature>
<reference evidence="4 5" key="1">
    <citation type="journal article" date="2017" name="BMC Biol.">
        <title>Genomic innovations, transcriptional plasticity and gene loss underlying the evolution and divergence of two highly polyphagous and invasive Helicoverpa pest species.</title>
        <authorList>
            <person name="Pearce S.L."/>
            <person name="Clarke D.F."/>
            <person name="East P.D."/>
            <person name="Elfekih S."/>
            <person name="Gordon K.H."/>
            <person name="Jermiin L.S."/>
            <person name="McGaughran A."/>
            <person name="Oakeshott J.G."/>
            <person name="Papanikolaou A."/>
            <person name="Perera O.P."/>
            <person name="Rane R.V."/>
            <person name="Richards S."/>
            <person name="Tay W.T."/>
            <person name="Walsh T.K."/>
            <person name="Anderson A."/>
            <person name="Anderson C.J."/>
            <person name="Asgari S."/>
            <person name="Board P.G."/>
            <person name="Bretschneider A."/>
            <person name="Campbell P.M."/>
            <person name="Chertemps T."/>
            <person name="Christeller J.T."/>
            <person name="Coppin C.W."/>
            <person name="Downes S.J."/>
            <person name="Duan G."/>
            <person name="Farnsworth C.A."/>
            <person name="Good R.T."/>
            <person name="Han L.B."/>
            <person name="Han Y.C."/>
            <person name="Hatje K."/>
            <person name="Horne I."/>
            <person name="Huang Y.P."/>
            <person name="Hughes D.S."/>
            <person name="Jacquin-Joly E."/>
            <person name="James W."/>
            <person name="Jhangiani S."/>
            <person name="Kollmar M."/>
            <person name="Kuwar S.S."/>
            <person name="Li S."/>
            <person name="Liu N.Y."/>
            <person name="Maibeche M.T."/>
            <person name="Miller J.R."/>
            <person name="Montagne N."/>
            <person name="Perry T."/>
            <person name="Qu J."/>
            <person name="Song S.V."/>
            <person name="Sutton G.G."/>
            <person name="Vogel H."/>
            <person name="Walenz B.P."/>
            <person name="Xu W."/>
            <person name="Zhang H.J."/>
            <person name="Zou Z."/>
            <person name="Batterham P."/>
            <person name="Edwards O.R."/>
            <person name="Feyereisen R."/>
            <person name="Gibbs R.A."/>
            <person name="Heckel D.G."/>
            <person name="McGrath A."/>
            <person name="Robin C."/>
            <person name="Scherer S.E."/>
            <person name="Worley K.C."/>
            <person name="Wu Y.D."/>
        </authorList>
    </citation>
    <scope>NUCLEOTIDE SEQUENCE [LARGE SCALE GENOMIC DNA]</scope>
    <source>
        <strain evidence="4">Harm_GR_Male_#8</strain>
        <tissue evidence="4">Whole organism</tissue>
    </source>
</reference>
<dbReference type="PANTHER" id="PTHR18460:SF3">
    <property type="entry name" value="TELO2-INTERACTING PROTEIN 1 HOMOLOG"/>
    <property type="match status" value="1"/>
</dbReference>
<evidence type="ECO:0000313" key="5">
    <source>
        <dbReference type="Proteomes" id="UP000249218"/>
    </source>
</evidence>
<dbReference type="Pfam" id="PF24173">
    <property type="entry name" value="TPR_TTI1_N"/>
    <property type="match status" value="1"/>
</dbReference>
<evidence type="ECO:0000313" key="4">
    <source>
        <dbReference type="EMBL" id="PZC78921.1"/>
    </source>
</evidence>
<name>A0A2W1BX73_HELAM</name>
<dbReference type="SUPFAM" id="SSF48371">
    <property type="entry name" value="ARM repeat"/>
    <property type="match status" value="1"/>
</dbReference>
<dbReference type="InterPro" id="IPR016024">
    <property type="entry name" value="ARM-type_fold"/>
</dbReference>
<dbReference type="Pfam" id="PF24181">
    <property type="entry name" value="TPR_TTI1_C"/>
    <property type="match status" value="2"/>
</dbReference>
<feature type="domain" description="TTI1 N-terminal TPR" evidence="2">
    <location>
        <begin position="9"/>
        <end position="357"/>
    </location>
</feature>
<dbReference type="InterPro" id="IPR052587">
    <property type="entry name" value="TELO2-interacting_protein_1"/>
</dbReference>
<sequence>MNADLKDAFSRIKPVCDVLMVGPTEESIEAFLERIAELKKEVIQELQQYLLFPLITHMKGREGERNYEIQTKVLDCMRSVLERVAINSFEMSMKIEIGLLQIVFDHTKPGMIAEVPEELKLSVMNCLTVLQLNVELKHRETMLKTQVPLLGKAVYVCVHIAKLEKLRALRLSAINSVMAHTATHPTMTTEYRIVDPVREKQVVDMLSLILPGVLGALQDVATCKNNPGHVLVVTAINAMHRILCLAMNNKFMTPTADVTVEDFANMYKQKENKEKEVSSKDIDPKTLPVRSPQWFKIAGEKLLLITKSVVSLRTHEHFKVRQELAIYCSRLLFECNIALITSVPLALDSLILLARDDYAEVSEYCSSAINTYFEHATEDAKMKTLDSLCESFFATINSLPRVMNNIVPLALDSLILLARDDYAEVSEYCSSAINTYFEHATEDAKMKTLDSLCESFFATINSLPRVMNNIDTERKAASLSLVQGYIWVLRGTGRLASLLGARDSVQALCVALAQCVALQPALSALSLHAATDVTSPPPTDSPWCKPRHLDSWECERRMHEVLRQLGESDCCMLLLDKLLELFENDHSCEIVYVCNWMAVAQYTSEDFVKRLLNVYIEEDVWYLPLEVISTEPVLTDDETLDVTVTEPVLTDDETLDVTVYNPRAWEKDSVPDLYEGATETRYTDISYRVPRPAPPASRGLHVCATPADAHRNMLLSCLLTEGVGVIANRLKDKFQPFLLKTLCLVLERIGSKYEMLRLAGLKTIHCIAQAGGHSSVADLIKCNADYFTNQVTVRLKKAWNCQSALQILAVVMEYSDASILNYLYGIVQDVLVQSCDKYYEKDLYAYLQVFLTFVECIRKWYNITDAPPKTFTTNTHIDIMADVTVFIESKETAERLLSEQEFEKENGKSVEEMYREDVKKKEEDLLDYDDTVTEEKPPPPQYVAVIVAILKRCLNYVSSTQRDNCILALQVLNRGLPALRHQPDELLPLVHRTWGPLASRLGPGSPRRGPRGPRPGINGRDGPDAPVMRHAFDLLVTMADLAKDFIRSRAIKDALPHIYSFLQNSSHDSYLKDVGSAYRSSPAFSLQISALTALPRLATDLMLEDEALEDVMNCVQPYLSKRQPKALQAAAVEFFKIILQYDYGAAWYHLRGMCDNEEVLQPPANSVHLEPVVGTPYVATNKDYQRNINLIFNANNIIS</sequence>
<evidence type="ECO:0008006" key="6">
    <source>
        <dbReference type="Google" id="ProtNLM"/>
    </source>
</evidence>
<evidence type="ECO:0000259" key="3">
    <source>
        <dbReference type="Pfam" id="PF24181"/>
    </source>
</evidence>
<dbReference type="OrthoDB" id="49511at2759"/>
<dbReference type="Pfam" id="PF21547">
    <property type="entry name" value="TTI1"/>
    <property type="match status" value="1"/>
</dbReference>
<dbReference type="AlphaFoldDB" id="A0A2W1BX73"/>
<keyword evidence="5" id="KW-1185">Reference proteome</keyword>
<dbReference type="GO" id="GO:0005737">
    <property type="term" value="C:cytoplasm"/>
    <property type="evidence" value="ECO:0007669"/>
    <property type="project" value="TreeGrafter"/>
</dbReference>
<dbReference type="InterPro" id="IPR049362">
    <property type="entry name" value="TTI1_rpt"/>
</dbReference>
<dbReference type="InterPro" id="IPR057566">
    <property type="entry name" value="TPR_TTI1_N"/>
</dbReference>